<proteinExistence type="predicted"/>
<name>A0AA49JWQ4_9BACT</name>
<evidence type="ECO:0000313" key="2">
    <source>
        <dbReference type="EMBL" id="WKW13570.1"/>
    </source>
</evidence>
<dbReference type="EMBL" id="CP130613">
    <property type="protein sequence ID" value="WKW16476.1"/>
    <property type="molecule type" value="Genomic_DNA"/>
</dbReference>
<dbReference type="RefSeq" id="WP_367886408.1">
    <property type="nucleotide sequence ID" value="NZ_CP130612.1"/>
</dbReference>
<accession>A0AA49K2M2</accession>
<sequence length="260" mass="27831">MSRSHPRPPVDPTLLNAGATDAMWTNLGDWQASRDYGSAARALATHVGAAAALRAGDVVVDYACGFGDSLRLWVDHFGVRRVVGVEPDPAVCETVRARVARWGLQDRVSVVSSRAEALPPRAAAADVTAVVSVDAAYHFRSRLAWWRMLGADLPPGARIACSDLCIANGRHVGVLGRSLARMMGIPTENLVPTSVLQQALREVMRSDVRLEPCGRSVLDGFAAHAPARGLQLRIAKASIRALRRRGLLEYAILSATVAAT</sequence>
<keyword evidence="2" id="KW-0489">Methyltransferase</keyword>
<feature type="domain" description="Methyltransferase" evidence="1">
    <location>
        <begin position="59"/>
        <end position="141"/>
    </location>
</feature>
<evidence type="ECO:0000259" key="1">
    <source>
        <dbReference type="Pfam" id="PF13649"/>
    </source>
</evidence>
<accession>A0AA49JWQ4</accession>
<dbReference type="InterPro" id="IPR041698">
    <property type="entry name" value="Methyltransf_25"/>
</dbReference>
<dbReference type="GO" id="GO:0032259">
    <property type="term" value="P:methylation"/>
    <property type="evidence" value="ECO:0007669"/>
    <property type="project" value="UniProtKB-KW"/>
</dbReference>
<dbReference type="Proteomes" id="UP001229955">
    <property type="component" value="Chromosome"/>
</dbReference>
<gene>
    <name evidence="2" type="ORF">Strain138_002894</name>
    <name evidence="3" type="ORF">Strain318_002892</name>
</gene>
<evidence type="ECO:0000313" key="3">
    <source>
        <dbReference type="EMBL" id="WKW16476.1"/>
    </source>
</evidence>
<dbReference type="GO" id="GO:0008168">
    <property type="term" value="F:methyltransferase activity"/>
    <property type="evidence" value="ECO:0007669"/>
    <property type="project" value="UniProtKB-KW"/>
</dbReference>
<reference evidence="2" key="1">
    <citation type="submission" date="2023-07" db="EMBL/GenBank/DDBJ databases">
        <authorList>
            <person name="Haufschild T."/>
            <person name="Kallscheuer N."/>
            <person name="Hammer J."/>
            <person name="Kohn T."/>
            <person name="Kabuu M."/>
            <person name="Jogler M."/>
            <person name="Wohfarth N."/>
            <person name="Heuer A."/>
            <person name="Rohde M."/>
            <person name="van Teeseling M.C.F."/>
            <person name="Jogler C."/>
        </authorList>
    </citation>
    <scope>NUCLEOTIDE SEQUENCE</scope>
    <source>
        <strain evidence="2">Strain 138</strain>
        <strain evidence="3">Strain 318</strain>
    </source>
</reference>
<evidence type="ECO:0000313" key="4">
    <source>
        <dbReference type="Proteomes" id="UP001229955"/>
    </source>
</evidence>
<dbReference type="AlphaFoldDB" id="A0AA49JWQ4"/>
<keyword evidence="4" id="KW-1185">Reference proteome</keyword>
<dbReference type="EMBL" id="CP130612">
    <property type="protein sequence ID" value="WKW13570.1"/>
    <property type="molecule type" value="Genomic_DNA"/>
</dbReference>
<dbReference type="CDD" id="cd02440">
    <property type="entry name" value="AdoMet_MTases"/>
    <property type="match status" value="1"/>
</dbReference>
<organism evidence="2">
    <name type="scientific">Pseudogemmatithrix spongiicola</name>
    <dbReference type="NCBI Taxonomy" id="3062599"/>
    <lineage>
        <taxon>Bacteria</taxon>
        <taxon>Pseudomonadati</taxon>
        <taxon>Gemmatimonadota</taxon>
        <taxon>Gemmatimonadia</taxon>
        <taxon>Gemmatimonadales</taxon>
        <taxon>Gemmatimonadaceae</taxon>
        <taxon>Pseudogemmatithrix</taxon>
    </lineage>
</organism>
<dbReference type="Pfam" id="PF13649">
    <property type="entry name" value="Methyltransf_25"/>
    <property type="match status" value="1"/>
</dbReference>
<dbReference type="InterPro" id="IPR029063">
    <property type="entry name" value="SAM-dependent_MTases_sf"/>
</dbReference>
<protein>
    <submittedName>
        <fullName evidence="2">Class I SAM-dependent methyltransferase</fullName>
    </submittedName>
</protein>
<dbReference type="Gene3D" id="3.40.50.150">
    <property type="entry name" value="Vaccinia Virus protein VP39"/>
    <property type="match status" value="1"/>
</dbReference>
<dbReference type="SUPFAM" id="SSF53335">
    <property type="entry name" value="S-adenosyl-L-methionine-dependent methyltransferases"/>
    <property type="match status" value="1"/>
</dbReference>
<keyword evidence="2" id="KW-0808">Transferase</keyword>
<dbReference type="KEGG" id="pspc:Strain318_002892"/>